<dbReference type="SMART" id="SM00408">
    <property type="entry name" value="IGc2"/>
    <property type="match status" value="2"/>
</dbReference>
<dbReference type="PANTHER" id="PTHR11422:SF10">
    <property type="entry name" value="IG-LIKE DOMAIN-CONTAINING PROTEIN"/>
    <property type="match status" value="1"/>
</dbReference>
<keyword evidence="1" id="KW-0472">Membrane</keyword>
<feature type="domain" description="Ig-like" evidence="2">
    <location>
        <begin position="138"/>
        <end position="192"/>
    </location>
</feature>
<evidence type="ECO:0000313" key="3">
    <source>
        <dbReference type="EMBL" id="RVE67072.1"/>
    </source>
</evidence>
<accession>A0A437CWQ4</accession>
<proteinExistence type="predicted"/>
<keyword evidence="1" id="KW-0812">Transmembrane</keyword>
<evidence type="ECO:0000259" key="2">
    <source>
        <dbReference type="PROSITE" id="PS50835"/>
    </source>
</evidence>
<dbReference type="EMBL" id="CM012447">
    <property type="protein sequence ID" value="RVE67072.1"/>
    <property type="molecule type" value="Genomic_DNA"/>
</dbReference>
<sequence>MRDSLEDSCLRPRSSPAVPGLICCTKDSAGIHLSVPEDHHVCLPCDPSNSSDVIWTLQDRRVLVTRQGNYQTNQEHQHYVLSHSDLCLLQLDDSDDGEYRCNHQLVAELHVLMGHDFQVSVGWTLLLPCRGSFKPKQRWFRQKEGGRREAVFTLFKNGSWKPEENENGRLSYSNDALQIQDLQPEDAGEYLCNGILQARVSVLSVPPEPTSIPSSSSTSSQSAVVNTDVVDLKKKTNPEKVLLLAAGVGLALIAVLMIVVCVLLTSMCRRKKKKYRHKVSQKLEDTELQLWSTSSAPTETMELDSCSLPEEDIQYASLGRQNWRERPSWSPTIQSQVIYSSIITRPAAED</sequence>
<keyword evidence="4" id="KW-1185">Reference proteome</keyword>
<dbReference type="Pfam" id="PF07686">
    <property type="entry name" value="V-set"/>
    <property type="match status" value="1"/>
</dbReference>
<dbReference type="PANTHER" id="PTHR11422">
    <property type="entry name" value="T-CELL SURFACE GLYCOPROTEIN CD4"/>
    <property type="match status" value="1"/>
</dbReference>
<dbReference type="SUPFAM" id="SSF48726">
    <property type="entry name" value="Immunoglobulin"/>
    <property type="match status" value="2"/>
</dbReference>
<dbReference type="InterPro" id="IPR003598">
    <property type="entry name" value="Ig_sub2"/>
</dbReference>
<dbReference type="InterPro" id="IPR036179">
    <property type="entry name" value="Ig-like_dom_sf"/>
</dbReference>
<dbReference type="Proteomes" id="UP000283210">
    <property type="component" value="Chromosome 11"/>
</dbReference>
<gene>
    <name evidence="3" type="ORF">OJAV_G00113870</name>
</gene>
<dbReference type="PROSITE" id="PS50835">
    <property type="entry name" value="IG_LIKE"/>
    <property type="match status" value="1"/>
</dbReference>
<dbReference type="Gene3D" id="2.60.40.10">
    <property type="entry name" value="Immunoglobulins"/>
    <property type="match status" value="2"/>
</dbReference>
<reference evidence="3 4" key="2">
    <citation type="submission" date="2019-01" db="EMBL/GenBank/DDBJ databases">
        <title>A chromosome length genome reference of the Java medaka (oryzias javanicus).</title>
        <authorList>
            <person name="Herpin A."/>
            <person name="Takehana Y."/>
            <person name="Naruse K."/>
            <person name="Ansai S."/>
            <person name="Kawaguchi M."/>
        </authorList>
    </citation>
    <scope>NUCLEOTIDE SEQUENCE [LARGE SCALE GENOMIC DNA]</scope>
    <source>
        <strain evidence="3">RS831</strain>
        <tissue evidence="3">Whole body</tissue>
    </source>
</reference>
<evidence type="ECO:0000313" key="4">
    <source>
        <dbReference type="Proteomes" id="UP000283210"/>
    </source>
</evidence>
<dbReference type="InterPro" id="IPR003599">
    <property type="entry name" value="Ig_sub"/>
</dbReference>
<evidence type="ECO:0000256" key="1">
    <source>
        <dbReference type="SAM" id="Phobius"/>
    </source>
</evidence>
<dbReference type="InterPro" id="IPR013783">
    <property type="entry name" value="Ig-like_fold"/>
</dbReference>
<name>A0A437CWQ4_ORYJA</name>
<organism evidence="3 4">
    <name type="scientific">Oryzias javanicus</name>
    <name type="common">Javanese ricefish</name>
    <name type="synonym">Aplocheilus javanicus</name>
    <dbReference type="NCBI Taxonomy" id="123683"/>
    <lineage>
        <taxon>Eukaryota</taxon>
        <taxon>Metazoa</taxon>
        <taxon>Chordata</taxon>
        <taxon>Craniata</taxon>
        <taxon>Vertebrata</taxon>
        <taxon>Euteleostomi</taxon>
        <taxon>Actinopterygii</taxon>
        <taxon>Neopterygii</taxon>
        <taxon>Teleostei</taxon>
        <taxon>Neoteleostei</taxon>
        <taxon>Acanthomorphata</taxon>
        <taxon>Ovalentaria</taxon>
        <taxon>Atherinomorphae</taxon>
        <taxon>Beloniformes</taxon>
        <taxon>Adrianichthyidae</taxon>
        <taxon>Oryziinae</taxon>
        <taxon>Oryzias</taxon>
    </lineage>
</organism>
<reference evidence="3 4" key="1">
    <citation type="submission" date="2018-11" db="EMBL/GenBank/DDBJ databases">
        <authorList>
            <person name="Lopez-Roques C."/>
            <person name="Donnadieu C."/>
            <person name="Bouchez O."/>
            <person name="Klopp C."/>
            <person name="Cabau C."/>
            <person name="Zahm M."/>
        </authorList>
    </citation>
    <scope>NUCLEOTIDE SEQUENCE [LARGE SCALE GENOMIC DNA]</scope>
    <source>
        <strain evidence="3">RS831</strain>
        <tissue evidence="3">Whole body</tissue>
    </source>
</reference>
<dbReference type="InterPro" id="IPR007110">
    <property type="entry name" value="Ig-like_dom"/>
</dbReference>
<dbReference type="SMART" id="SM00409">
    <property type="entry name" value="IG"/>
    <property type="match status" value="2"/>
</dbReference>
<dbReference type="AlphaFoldDB" id="A0A437CWQ4"/>
<feature type="transmembrane region" description="Helical" evidence="1">
    <location>
        <begin position="241"/>
        <end position="268"/>
    </location>
</feature>
<dbReference type="InterPro" id="IPR013106">
    <property type="entry name" value="Ig_V-set"/>
</dbReference>
<dbReference type="OrthoDB" id="8777224at2759"/>
<keyword evidence="1" id="KW-1133">Transmembrane helix</keyword>
<protein>
    <recommendedName>
        <fullName evidence="2">Ig-like domain-containing protein</fullName>
    </recommendedName>
</protein>